<dbReference type="WBParaSite" id="SSTP_0000010500.1">
    <property type="protein sequence ID" value="SSTP_0000010500.1"/>
    <property type="gene ID" value="SSTP_0000010500"/>
</dbReference>
<accession>A0A0K0DS96</accession>
<dbReference type="WBParaSite" id="TCONS_00010043.p1">
    <property type="protein sequence ID" value="TCONS_00010043.p1"/>
    <property type="gene ID" value="XLOC_007739"/>
</dbReference>
<sequence length="568" mass="64703">MFALQTSCPKVEVKNNINIYEDNKNTNINNNSINLPQSNSLCFEHTWSVLIARRKLSPTESVILNVSKPFCISHNAIQFQWCLKILEEVDFCADNSDYGSYESNTVDGFSDKKVNVFLYYKSGPKKNVKLVSANICIKKSNSEKVFPKFHIKETEYIIGSGWTADMKLFQRDFSEYINANVGNIVHISVQMEISSEYFIYQGYLPKLSYDDKELENICTKVVDSVYDQSLLPSTEDSPVSYLTIDALAIHKELFMKGCTEFEKFWKNLYADKKFDINLVNSAMAHTYFKLKILPHLSYFEDYGEFLDNCKYVRFIPFLKEFERYACDSLLNTTNDLDLITRLLVISERFEMPVLKMVSLGMYIDVISQTRKTLKELQDNSDNLLEIKDDLKQIANQIHCLSDNEESSGEEDNSQLIAERVMQQITKLSLSVQKVSMSPKIISNPTTPSSSPIPLAFAYPQSRRNSLKNSRDKRGSTSSILSCPGAPFRSLLNSSSSDSTSPTELSGGSSYTAINNPNFRRRSVTFNAIKNKSIIPSENSIFKEKLEHKKIDLFKFGKLTEIEPTSSLS</sequence>
<evidence type="ECO:0000313" key="5">
    <source>
        <dbReference type="WBParaSite" id="TCONS_00010043.p1"/>
    </source>
</evidence>
<reference evidence="4" key="1">
    <citation type="submission" date="2015-08" db="UniProtKB">
        <authorList>
            <consortium name="WormBaseParasite"/>
        </authorList>
    </citation>
    <scope>IDENTIFICATION</scope>
</reference>
<evidence type="ECO:0000256" key="2">
    <source>
        <dbReference type="SAM" id="MobiDB-lite"/>
    </source>
</evidence>
<dbReference type="AlphaFoldDB" id="A0A0K0DS96"/>
<proteinExistence type="predicted"/>
<feature type="compositionally biased region" description="Low complexity" evidence="2">
    <location>
        <begin position="489"/>
        <end position="505"/>
    </location>
</feature>
<evidence type="ECO:0000256" key="1">
    <source>
        <dbReference type="SAM" id="Coils"/>
    </source>
</evidence>
<dbReference type="Proteomes" id="UP000035681">
    <property type="component" value="Unplaced"/>
</dbReference>
<feature type="coiled-coil region" evidence="1">
    <location>
        <begin position="366"/>
        <end position="393"/>
    </location>
</feature>
<feature type="region of interest" description="Disordered" evidence="2">
    <location>
        <begin position="461"/>
        <end position="513"/>
    </location>
</feature>
<evidence type="ECO:0000313" key="4">
    <source>
        <dbReference type="WBParaSite" id="SSTP_0000010500.1"/>
    </source>
</evidence>
<protein>
    <submittedName>
        <fullName evidence="4 5">BTB domain-containing protein</fullName>
    </submittedName>
</protein>
<dbReference type="STRING" id="6248.A0A0K0DS96"/>
<organism evidence="4">
    <name type="scientific">Strongyloides stercoralis</name>
    <name type="common">Threadworm</name>
    <dbReference type="NCBI Taxonomy" id="6248"/>
    <lineage>
        <taxon>Eukaryota</taxon>
        <taxon>Metazoa</taxon>
        <taxon>Ecdysozoa</taxon>
        <taxon>Nematoda</taxon>
        <taxon>Chromadorea</taxon>
        <taxon>Rhabditida</taxon>
        <taxon>Tylenchina</taxon>
        <taxon>Panagrolaimomorpha</taxon>
        <taxon>Strongyloidoidea</taxon>
        <taxon>Strongyloididae</taxon>
        <taxon>Strongyloides</taxon>
    </lineage>
</organism>
<keyword evidence="3" id="KW-1185">Reference proteome</keyword>
<keyword evidence="1" id="KW-0175">Coiled coil</keyword>
<evidence type="ECO:0000313" key="3">
    <source>
        <dbReference type="Proteomes" id="UP000035681"/>
    </source>
</evidence>
<name>A0A0K0DS96_STRER</name>